<dbReference type="FunFam" id="1.25.40.20:FF:001060">
    <property type="entry name" value="Mitogen activated protein kinase kinase kinase 3, MAPKKK3, MEKK3, putative"/>
    <property type="match status" value="1"/>
</dbReference>
<proteinExistence type="inferred from homology"/>
<accession>A0A6B0S7B6</accession>
<sequence>MSQWRNIRQLHGTSMMNKNKLIHEFLEVVSRGDVELICDHIAKVHSILGNLDFQHPKTGNTPLITAAEENLTEVVGFLLEKGADITLCNYSNQTAVHVANCDVQRQLLAINGIQAPQMQLLQSSWQGDLEQLQHLLLDGRSHVAPLRNDVLPKMPLENHCQLAQRCSLDITAICTTAVQIPSDHLQLLSRLFSRVTCETTCISKDIHYWRTGSWHLPSEFISSSQDIEEQYLEIKMRIWPGDENVKISINGHAASEEFLDINFPNQHGLTPLMLAVRDVDLFERLDMLTLYRPAEVLSELLRHHAVPIVYLLDLFELMSNSRIHGSIDRRFALMQGTLRSAMGLNNHRTRGMKNHTERLYDKITPLNQADPKLCDFSGKSAIHYVSQIESFRKQQLLDILMNSMPKPESLKNFKTGNDESHVLGEEETHDKQALLRNYRSTCAWFQGSGKETLDMACKRHAESLLDICHDTNSSPTDMMTVTKNQNIILQSIGSSEESDQDDDCSHSILISEEGDPSGDGQDWQPRTEGVEIIVTFPRDVIHPQETGQEELPENNQITSGHQEWTPAHSVSFPKNIEMVGFRTKMVTTEPLLAKKEERSQELFNTNLGFLLPRPHLETIISKSVARDVPHFLKGQPRKSEEFSISDMKYSSRRIEFSLPPLSSLPMRSGLLTIPLSHKDQKARERNMPRLVSFIPKFSEPISQSDEFRPSNKQKEAPIKMLADQTLRSFDGSIWSRNTCSFWKAHHHRQHLEKEASRKSREREGCVNIEVFHFEKGQSLVSLENFKEGNFPTGREEDNDCHGNELRRAEENAPSLSSGKKGDSGARNYEQDSEVGYTKPIKFQEALPSDIGLSQDEGTKSDKADSKSASALKGEAIELDHISEDYTLRKSLSDAVTDGPIEKLSEDHSSMETSTKISVAETTKPEMNGTVPLIHITFPGDETPKEPAITKPSLQKRKGILRSNSSLNILAHQENDKHKVKTQRNKLDSKTKTSNRTPQNFMISTEVSVKPTTHKTSIKTQVFPALGLVDPRPWQPPKFQRRMPQTERKQSAYQALKPKKPSFPCLYKNPGIEKSSVPLSAQPAEPRLNYLDLKYSDMFKEINSTANGPGIYEMFGTPVYCHMREAERHENKYHREICSAPSGRCITNKCRSSHSERSSYSRNRLSQKRPHSKPPKSSLGIKQKHRSLISKEKDFQTVGSTLQDAENGDGISETGWQIKSSGNDFLSSKDEVQPMNLVQAHEQFTEQNDFFPVSDLSIVEEVSMEESADEEDISNNQILATRLRDLHQLEELRHQTPFVLSENSWAVPSEKSSNMHSKTLRNFSSQEKQESVTSQAYQHWALFLDHDSLTNESIPYQTLGKTLNEADSISQEILDSVKNEELTDELLGCLAAELLALDEKDDNSCQIMADETDPESRDFVLSKRGNTMQELGRETTNVKIQRYSNGFRRYDKEERFFNPYEKKTFSESSLKYEESILWTKGEILGKGAYGTVYCGLTSQGQLIAVKQVALDTSDKLATVKEYQKLQEEVDLLKALKHVNIVAYLGTCLEENILSIFMEFVPGGSISSIINRFGPLPEMVFCKYTEQILQGVAYLHENCVVHRDIKGNNVMLMPTGIIKLIDFGCAKRLAWAGLNGTHSDMLKSMHGTPYWMAPEVINESGYGRKSDIWSIGCTVFEMATGKPPLASMDRMAAMFYIGAHRGLMPPLPDCFSENAADFVRACLTRDQHERPSAVQLLKHSFLKRSH</sequence>
<gene>
    <name evidence="16" type="ORF">E5288_WYG012035</name>
</gene>
<keyword evidence="6" id="KW-0418">Kinase</keyword>
<evidence type="ECO:0000256" key="7">
    <source>
        <dbReference type="ARBA" id="ARBA00022840"/>
    </source>
</evidence>
<dbReference type="Proteomes" id="UP000322234">
    <property type="component" value="Unassembled WGS sequence"/>
</dbReference>
<feature type="region of interest" description="Disordered" evidence="14">
    <location>
        <begin position="787"/>
        <end position="830"/>
    </location>
</feature>
<keyword evidence="4" id="KW-0808">Transferase</keyword>
<dbReference type="FunFam" id="1.10.510.10:FF:000331">
    <property type="entry name" value="Mitogen-activated protein kinase kinase kinase 19"/>
    <property type="match status" value="1"/>
</dbReference>
<name>A0A6B0S7B6_9CETA</name>
<evidence type="ECO:0000313" key="17">
    <source>
        <dbReference type="Proteomes" id="UP000322234"/>
    </source>
</evidence>
<dbReference type="Gene3D" id="1.10.510.10">
    <property type="entry name" value="Transferase(Phosphotransferase) domain 1"/>
    <property type="match status" value="1"/>
</dbReference>
<feature type="compositionally biased region" description="Basic residues" evidence="14">
    <location>
        <begin position="1164"/>
        <end position="1173"/>
    </location>
</feature>
<evidence type="ECO:0000256" key="3">
    <source>
        <dbReference type="ARBA" id="ARBA00022527"/>
    </source>
</evidence>
<evidence type="ECO:0000256" key="8">
    <source>
        <dbReference type="ARBA" id="ARBA00047899"/>
    </source>
</evidence>
<feature type="repeat" description="ANK" evidence="12">
    <location>
        <begin position="58"/>
        <end position="90"/>
    </location>
</feature>
<keyword evidence="7 13" id="KW-0067">ATP-binding</keyword>
<evidence type="ECO:0000256" key="6">
    <source>
        <dbReference type="ARBA" id="ARBA00022777"/>
    </source>
</evidence>
<evidence type="ECO:0000256" key="9">
    <source>
        <dbReference type="ARBA" id="ARBA00048679"/>
    </source>
</evidence>
<keyword evidence="12" id="KW-0040">ANK repeat</keyword>
<comment type="caution">
    <text evidence="16">The sequence shown here is derived from an EMBL/GenBank/DDBJ whole genome shotgun (WGS) entry which is preliminary data.</text>
</comment>
<dbReference type="PANTHER" id="PTHR11584:SF369">
    <property type="entry name" value="MITOGEN-ACTIVATED PROTEIN KINASE KINASE KINASE 19-RELATED"/>
    <property type="match status" value="1"/>
</dbReference>
<feature type="region of interest" description="Disordered" evidence="14">
    <location>
        <begin position="974"/>
        <end position="997"/>
    </location>
</feature>
<feature type="compositionally biased region" description="Basic and acidic residues" evidence="14">
    <location>
        <begin position="856"/>
        <end position="865"/>
    </location>
</feature>
<dbReference type="EMBL" id="VBQZ03000212">
    <property type="protein sequence ID" value="MXQ97970.1"/>
    <property type="molecule type" value="Genomic_DNA"/>
</dbReference>
<evidence type="ECO:0000256" key="11">
    <source>
        <dbReference type="ARBA" id="ARBA00080573"/>
    </source>
</evidence>
<evidence type="ECO:0000256" key="5">
    <source>
        <dbReference type="ARBA" id="ARBA00022741"/>
    </source>
</evidence>
<evidence type="ECO:0000256" key="12">
    <source>
        <dbReference type="PROSITE-ProRule" id="PRU00023"/>
    </source>
</evidence>
<dbReference type="Gene3D" id="1.25.40.20">
    <property type="entry name" value="Ankyrin repeat-containing domain"/>
    <property type="match status" value="1"/>
</dbReference>
<evidence type="ECO:0000256" key="2">
    <source>
        <dbReference type="ARBA" id="ARBA00012513"/>
    </source>
</evidence>
<dbReference type="SMART" id="SM00220">
    <property type="entry name" value="S_TKc"/>
    <property type="match status" value="1"/>
</dbReference>
<feature type="binding site" evidence="13">
    <location>
        <position position="1505"/>
    </location>
    <ligand>
        <name>ATP</name>
        <dbReference type="ChEBI" id="CHEBI:30616"/>
    </ligand>
</feature>
<evidence type="ECO:0000256" key="10">
    <source>
        <dbReference type="ARBA" id="ARBA00069016"/>
    </source>
</evidence>
<feature type="domain" description="Protein kinase" evidence="15">
    <location>
        <begin position="1477"/>
        <end position="1740"/>
    </location>
</feature>
<evidence type="ECO:0000256" key="14">
    <source>
        <dbReference type="SAM" id="MobiDB-lite"/>
    </source>
</evidence>
<dbReference type="PROSITE" id="PS00108">
    <property type="entry name" value="PROTEIN_KINASE_ST"/>
    <property type="match status" value="1"/>
</dbReference>
<evidence type="ECO:0000256" key="1">
    <source>
        <dbReference type="ARBA" id="ARBA00008874"/>
    </source>
</evidence>
<feature type="compositionally biased region" description="Basic and acidic residues" evidence="14">
    <location>
        <begin position="793"/>
        <end position="810"/>
    </location>
</feature>
<organism evidence="16 17">
    <name type="scientific">Bos mutus</name>
    <name type="common">wild yak</name>
    <dbReference type="NCBI Taxonomy" id="72004"/>
    <lineage>
        <taxon>Eukaryota</taxon>
        <taxon>Metazoa</taxon>
        <taxon>Chordata</taxon>
        <taxon>Craniata</taxon>
        <taxon>Vertebrata</taxon>
        <taxon>Euteleostomi</taxon>
        <taxon>Mammalia</taxon>
        <taxon>Eutheria</taxon>
        <taxon>Laurasiatheria</taxon>
        <taxon>Artiodactyla</taxon>
        <taxon>Ruminantia</taxon>
        <taxon>Pecora</taxon>
        <taxon>Bovidae</taxon>
        <taxon>Bovinae</taxon>
        <taxon>Bos</taxon>
    </lineage>
</organism>
<dbReference type="CDD" id="cd06631">
    <property type="entry name" value="STKc_YSK4"/>
    <property type="match status" value="1"/>
</dbReference>
<dbReference type="Pfam" id="PF00069">
    <property type="entry name" value="Pkinase"/>
    <property type="match status" value="1"/>
</dbReference>
<protein>
    <recommendedName>
        <fullName evidence="10">Mitogen-activated protein kinase kinase kinase 19</fullName>
        <ecNumber evidence="2">2.7.11.1</ecNumber>
    </recommendedName>
    <alternativeName>
        <fullName evidence="11">SPS1/STE20-related protein kinase YSK4</fullName>
    </alternativeName>
</protein>
<dbReference type="Pfam" id="PF00023">
    <property type="entry name" value="Ank"/>
    <property type="match status" value="1"/>
</dbReference>
<dbReference type="InterPro" id="IPR000719">
    <property type="entry name" value="Prot_kinase_dom"/>
</dbReference>
<dbReference type="GO" id="GO:0005524">
    <property type="term" value="F:ATP binding"/>
    <property type="evidence" value="ECO:0007669"/>
    <property type="project" value="UniProtKB-UniRule"/>
</dbReference>
<feature type="region of interest" description="Disordered" evidence="14">
    <location>
        <begin position="848"/>
        <end position="869"/>
    </location>
</feature>
<dbReference type="InterPro" id="IPR008271">
    <property type="entry name" value="Ser/Thr_kinase_AS"/>
</dbReference>
<dbReference type="PROSITE" id="PS50088">
    <property type="entry name" value="ANK_REPEAT"/>
    <property type="match status" value="1"/>
</dbReference>
<evidence type="ECO:0000259" key="15">
    <source>
        <dbReference type="PROSITE" id="PS50011"/>
    </source>
</evidence>
<evidence type="ECO:0000256" key="4">
    <source>
        <dbReference type="ARBA" id="ARBA00022679"/>
    </source>
</evidence>
<dbReference type="PROSITE" id="PS50011">
    <property type="entry name" value="PROTEIN_KINASE_DOM"/>
    <property type="match status" value="1"/>
</dbReference>
<feature type="region of interest" description="Disordered" evidence="14">
    <location>
        <begin position="1148"/>
        <end position="1182"/>
    </location>
</feature>
<dbReference type="PANTHER" id="PTHR11584">
    <property type="entry name" value="SERINE/THREONINE PROTEIN KINASE"/>
    <property type="match status" value="1"/>
</dbReference>
<dbReference type="PROSITE" id="PS50297">
    <property type="entry name" value="ANK_REP_REGION"/>
    <property type="match status" value="1"/>
</dbReference>
<comment type="similarity">
    <text evidence="1">Belongs to the protein kinase superfamily. STE Ser/Thr protein kinase family. STE20 subfamily.</text>
</comment>
<keyword evidence="5 13" id="KW-0547">Nucleotide-binding</keyword>
<evidence type="ECO:0000256" key="13">
    <source>
        <dbReference type="PROSITE-ProRule" id="PRU10141"/>
    </source>
</evidence>
<dbReference type="EC" id="2.7.11.1" evidence="2"/>
<comment type="catalytic activity">
    <reaction evidence="8">
        <text>L-threonyl-[protein] + ATP = O-phospho-L-threonyl-[protein] + ADP + H(+)</text>
        <dbReference type="Rhea" id="RHEA:46608"/>
        <dbReference type="Rhea" id="RHEA-COMP:11060"/>
        <dbReference type="Rhea" id="RHEA-COMP:11605"/>
        <dbReference type="ChEBI" id="CHEBI:15378"/>
        <dbReference type="ChEBI" id="CHEBI:30013"/>
        <dbReference type="ChEBI" id="CHEBI:30616"/>
        <dbReference type="ChEBI" id="CHEBI:61977"/>
        <dbReference type="ChEBI" id="CHEBI:456216"/>
        <dbReference type="EC" id="2.7.11.1"/>
    </reaction>
</comment>
<dbReference type="PROSITE" id="PS00107">
    <property type="entry name" value="PROTEIN_KINASE_ATP"/>
    <property type="match status" value="1"/>
</dbReference>
<dbReference type="GO" id="GO:0004674">
    <property type="term" value="F:protein serine/threonine kinase activity"/>
    <property type="evidence" value="ECO:0007669"/>
    <property type="project" value="UniProtKB-KW"/>
</dbReference>
<dbReference type="GO" id="GO:0035556">
    <property type="term" value="P:intracellular signal transduction"/>
    <property type="evidence" value="ECO:0007669"/>
    <property type="project" value="UniProtKB-ARBA"/>
</dbReference>
<dbReference type="InterPro" id="IPR036770">
    <property type="entry name" value="Ankyrin_rpt-contain_sf"/>
</dbReference>
<dbReference type="InterPro" id="IPR017441">
    <property type="entry name" value="Protein_kinase_ATP_BS"/>
</dbReference>
<dbReference type="SUPFAM" id="SSF48403">
    <property type="entry name" value="Ankyrin repeat"/>
    <property type="match status" value="1"/>
</dbReference>
<evidence type="ECO:0000313" key="16">
    <source>
        <dbReference type="EMBL" id="MXQ97970.1"/>
    </source>
</evidence>
<comment type="catalytic activity">
    <reaction evidence="9">
        <text>L-seryl-[protein] + ATP = O-phospho-L-seryl-[protein] + ADP + H(+)</text>
        <dbReference type="Rhea" id="RHEA:17989"/>
        <dbReference type="Rhea" id="RHEA-COMP:9863"/>
        <dbReference type="Rhea" id="RHEA-COMP:11604"/>
        <dbReference type="ChEBI" id="CHEBI:15378"/>
        <dbReference type="ChEBI" id="CHEBI:29999"/>
        <dbReference type="ChEBI" id="CHEBI:30616"/>
        <dbReference type="ChEBI" id="CHEBI:83421"/>
        <dbReference type="ChEBI" id="CHEBI:456216"/>
        <dbReference type="EC" id="2.7.11.1"/>
    </reaction>
</comment>
<dbReference type="InterPro" id="IPR011009">
    <property type="entry name" value="Kinase-like_dom_sf"/>
</dbReference>
<feature type="region of interest" description="Disordered" evidence="14">
    <location>
        <begin position="493"/>
        <end position="524"/>
    </location>
</feature>
<dbReference type="SUPFAM" id="SSF56112">
    <property type="entry name" value="Protein kinase-like (PK-like)"/>
    <property type="match status" value="1"/>
</dbReference>
<reference evidence="16" key="1">
    <citation type="submission" date="2019-10" db="EMBL/GenBank/DDBJ databases">
        <title>The sequence and de novo assembly of the wild yak genome.</title>
        <authorList>
            <person name="Liu Y."/>
        </authorList>
    </citation>
    <scope>NUCLEOTIDE SEQUENCE [LARGE SCALE GENOMIC DNA]</scope>
    <source>
        <strain evidence="16">WY2019</strain>
    </source>
</reference>
<keyword evidence="3" id="KW-0723">Serine/threonine-protein kinase</keyword>
<dbReference type="SMART" id="SM00248">
    <property type="entry name" value="ANK"/>
    <property type="match status" value="3"/>
</dbReference>
<keyword evidence="17" id="KW-1185">Reference proteome</keyword>
<dbReference type="InterPro" id="IPR002110">
    <property type="entry name" value="Ankyrin_rpt"/>
</dbReference>